<dbReference type="GO" id="GO:0061513">
    <property type="term" value="F:glucose 6-phosphate:phosphate antiporter activity"/>
    <property type="evidence" value="ECO:0007669"/>
    <property type="project" value="TreeGrafter"/>
</dbReference>
<dbReference type="InterPro" id="IPR020846">
    <property type="entry name" value="MFS_dom"/>
</dbReference>
<keyword evidence="3 6" id="KW-0812">Transmembrane</keyword>
<dbReference type="Gene3D" id="1.20.1250.20">
    <property type="entry name" value="MFS general substrate transporter like domains"/>
    <property type="match status" value="2"/>
</dbReference>
<keyword evidence="5 6" id="KW-0472">Membrane</keyword>
<reference evidence="8" key="1">
    <citation type="submission" date="2020-08" db="EMBL/GenBank/DDBJ databases">
        <authorList>
            <person name="Cejkova D."/>
            <person name="Kubasova T."/>
            <person name="Jahodarova E."/>
            <person name="Rychlik I."/>
        </authorList>
    </citation>
    <scope>NUCLEOTIDE SEQUENCE</scope>
    <source>
        <strain evidence="8">An559</strain>
    </source>
</reference>
<feature type="transmembrane region" description="Helical" evidence="6">
    <location>
        <begin position="298"/>
        <end position="317"/>
    </location>
</feature>
<accession>A0A939BCZ5</accession>
<sequence length="419" mass="45950">MKKSFNQSLSAWQNRILWLCWIAYALSYLCRTNLSIALPTMTAQFEWSTSAAGMIGSAFFLSYAVGHLVNGFMGDRIPIKRFLLLGLIGTSLCNLIIGFFPNYIVIFIVWLVNGLFLSTLWGPIIRAIACWYPSSERNTPAIIISFSSLAGYLISWAGLGVLVSLTGWQAAFFFPGILTILFTLWFAFRMNDNPASVGFCDYSSETADAKTETPPATASISLWQLICREKLLWFCVAAIAQGIIKDGITLWEPTMLTAMYDAPTSLISIVSAAIPIFSFIGVLLSGKLMNRYIGHEKIPGMLLFFITAIACVLFYLLMGRILWLDVLFFGIISALLCGINALLLTFIPLRLSSYGRASTVAGMFNFSAYLGAGCSGILSGFLADLFGWSSSIVLWIFLCVIGIVSVFLGFAPSHAADTK</sequence>
<reference evidence="8" key="2">
    <citation type="journal article" date="2021" name="Sci. Rep.">
        <title>The distribution of antibiotic resistance genes in chicken gut microbiota commensals.</title>
        <authorList>
            <person name="Juricova H."/>
            <person name="Matiasovicova J."/>
            <person name="Kubasova T."/>
            <person name="Cejkova D."/>
            <person name="Rychlik I."/>
        </authorList>
    </citation>
    <scope>NUCLEOTIDE SEQUENCE</scope>
    <source>
        <strain evidence="8">An559</strain>
    </source>
</reference>
<feature type="transmembrane region" description="Helical" evidence="6">
    <location>
        <begin position="106"/>
        <end position="129"/>
    </location>
</feature>
<feature type="transmembrane region" description="Helical" evidence="6">
    <location>
        <begin position="323"/>
        <end position="347"/>
    </location>
</feature>
<dbReference type="Proteomes" id="UP000774750">
    <property type="component" value="Unassembled WGS sequence"/>
</dbReference>
<evidence type="ECO:0000256" key="6">
    <source>
        <dbReference type="SAM" id="Phobius"/>
    </source>
</evidence>
<keyword evidence="4 6" id="KW-1133">Transmembrane helix</keyword>
<proteinExistence type="predicted"/>
<feature type="transmembrane region" description="Helical" evidence="6">
    <location>
        <begin position="266"/>
        <end position="286"/>
    </location>
</feature>
<evidence type="ECO:0000256" key="5">
    <source>
        <dbReference type="ARBA" id="ARBA00023136"/>
    </source>
</evidence>
<feature type="transmembrane region" description="Helical" evidence="6">
    <location>
        <begin position="168"/>
        <end position="188"/>
    </location>
</feature>
<dbReference type="AlphaFoldDB" id="A0A939BCZ5"/>
<dbReference type="InterPro" id="IPR000849">
    <property type="entry name" value="Sugar_P_transporter"/>
</dbReference>
<evidence type="ECO:0000313" key="9">
    <source>
        <dbReference type="Proteomes" id="UP000774750"/>
    </source>
</evidence>
<feature type="transmembrane region" description="Helical" evidence="6">
    <location>
        <begin position="141"/>
        <end position="162"/>
    </location>
</feature>
<feature type="transmembrane region" description="Helical" evidence="6">
    <location>
        <begin position="82"/>
        <end position="100"/>
    </location>
</feature>
<comment type="subcellular location">
    <subcellularLocation>
        <location evidence="1">Cell membrane</location>
        <topology evidence="1">Multi-pass membrane protein</topology>
    </subcellularLocation>
</comment>
<dbReference type="InterPro" id="IPR036259">
    <property type="entry name" value="MFS_trans_sf"/>
</dbReference>
<feature type="transmembrane region" description="Helical" evidence="6">
    <location>
        <begin position="231"/>
        <end position="251"/>
    </location>
</feature>
<evidence type="ECO:0000256" key="4">
    <source>
        <dbReference type="ARBA" id="ARBA00022989"/>
    </source>
</evidence>
<dbReference type="GO" id="GO:0035435">
    <property type="term" value="P:phosphate ion transmembrane transport"/>
    <property type="evidence" value="ECO:0007669"/>
    <property type="project" value="TreeGrafter"/>
</dbReference>
<gene>
    <name evidence="8" type="ORF">H6A12_05705</name>
</gene>
<evidence type="ECO:0000313" key="8">
    <source>
        <dbReference type="EMBL" id="MBM6920649.1"/>
    </source>
</evidence>
<feature type="transmembrane region" description="Helical" evidence="6">
    <location>
        <begin position="392"/>
        <end position="411"/>
    </location>
</feature>
<protein>
    <submittedName>
        <fullName evidence="8">MFS transporter</fullName>
    </submittedName>
</protein>
<dbReference type="SUPFAM" id="SSF103473">
    <property type="entry name" value="MFS general substrate transporter"/>
    <property type="match status" value="1"/>
</dbReference>
<name>A0A939BCZ5_9FIRM</name>
<dbReference type="RefSeq" id="WP_204445746.1">
    <property type="nucleotide sequence ID" value="NZ_JACJKY010000007.1"/>
</dbReference>
<organism evidence="8 9">
    <name type="scientific">Merdimmobilis hominis</name>
    <dbReference type="NCBI Taxonomy" id="2897707"/>
    <lineage>
        <taxon>Bacteria</taxon>
        <taxon>Bacillati</taxon>
        <taxon>Bacillota</taxon>
        <taxon>Clostridia</taxon>
        <taxon>Eubacteriales</taxon>
        <taxon>Oscillospiraceae</taxon>
        <taxon>Merdimmobilis</taxon>
    </lineage>
</organism>
<feature type="transmembrane region" description="Helical" evidence="6">
    <location>
        <begin position="368"/>
        <end position="386"/>
    </location>
</feature>
<dbReference type="PANTHER" id="PTHR43826">
    <property type="entry name" value="GLUCOSE-6-PHOSPHATE EXCHANGER SLC37A4"/>
    <property type="match status" value="1"/>
</dbReference>
<dbReference type="PIRSF" id="PIRSF002808">
    <property type="entry name" value="Hexose_phosphate_transp"/>
    <property type="match status" value="1"/>
</dbReference>
<dbReference type="PANTHER" id="PTHR43826:SF7">
    <property type="entry name" value="PROTEIN UHPC, PUTATIVE-RELATED"/>
    <property type="match status" value="1"/>
</dbReference>
<evidence type="ECO:0000256" key="3">
    <source>
        <dbReference type="ARBA" id="ARBA00022692"/>
    </source>
</evidence>
<keyword evidence="2" id="KW-0813">Transport</keyword>
<dbReference type="InterPro" id="IPR011701">
    <property type="entry name" value="MFS"/>
</dbReference>
<dbReference type="InterPro" id="IPR051337">
    <property type="entry name" value="OPA_Antiporter"/>
</dbReference>
<dbReference type="PROSITE" id="PS50850">
    <property type="entry name" value="MFS"/>
    <property type="match status" value="1"/>
</dbReference>
<evidence type="ECO:0000256" key="1">
    <source>
        <dbReference type="ARBA" id="ARBA00004651"/>
    </source>
</evidence>
<dbReference type="EMBL" id="JACJKY010000007">
    <property type="protein sequence ID" value="MBM6920649.1"/>
    <property type="molecule type" value="Genomic_DNA"/>
</dbReference>
<dbReference type="Pfam" id="PF07690">
    <property type="entry name" value="MFS_1"/>
    <property type="match status" value="1"/>
</dbReference>
<feature type="domain" description="Major facilitator superfamily (MFS) profile" evidence="7">
    <location>
        <begin position="16"/>
        <end position="414"/>
    </location>
</feature>
<evidence type="ECO:0000259" key="7">
    <source>
        <dbReference type="PROSITE" id="PS50850"/>
    </source>
</evidence>
<keyword evidence="9" id="KW-1185">Reference proteome</keyword>
<dbReference type="GO" id="GO:0005886">
    <property type="term" value="C:plasma membrane"/>
    <property type="evidence" value="ECO:0007669"/>
    <property type="project" value="UniProtKB-SubCell"/>
</dbReference>
<feature type="transmembrane region" description="Helical" evidence="6">
    <location>
        <begin position="49"/>
        <end position="70"/>
    </location>
</feature>
<comment type="caution">
    <text evidence="8">The sequence shown here is derived from an EMBL/GenBank/DDBJ whole genome shotgun (WGS) entry which is preliminary data.</text>
</comment>
<evidence type="ECO:0000256" key="2">
    <source>
        <dbReference type="ARBA" id="ARBA00022448"/>
    </source>
</evidence>